<proteinExistence type="predicted"/>
<dbReference type="Pfam" id="PF04773">
    <property type="entry name" value="FecR"/>
    <property type="match status" value="1"/>
</dbReference>
<evidence type="ECO:0000313" key="3">
    <source>
        <dbReference type="EMBL" id="RDH81239.1"/>
    </source>
</evidence>
<dbReference type="Proteomes" id="UP000254266">
    <property type="component" value="Unassembled WGS sequence"/>
</dbReference>
<comment type="caution">
    <text evidence="3">The sequence shown here is derived from an EMBL/GenBank/DDBJ whole genome shotgun (WGS) entry which is preliminary data.</text>
</comment>
<keyword evidence="1" id="KW-0472">Membrane</keyword>
<dbReference type="InterPro" id="IPR006860">
    <property type="entry name" value="FecR"/>
</dbReference>
<dbReference type="EMBL" id="QFXC01000013">
    <property type="protein sequence ID" value="RDH81239.1"/>
    <property type="molecule type" value="Genomic_DNA"/>
</dbReference>
<gene>
    <name evidence="3" type="ORF">DIZ80_14130</name>
</gene>
<evidence type="ECO:0000313" key="4">
    <source>
        <dbReference type="Proteomes" id="UP000254266"/>
    </source>
</evidence>
<feature type="transmembrane region" description="Helical" evidence="1">
    <location>
        <begin position="311"/>
        <end position="329"/>
    </location>
</feature>
<reference evidence="3 4" key="1">
    <citation type="journal article" date="2018" name="ISME J.">
        <title>Endosymbiont genomes yield clues of tubeworm success.</title>
        <authorList>
            <person name="Li Y."/>
            <person name="Liles M.R."/>
            <person name="Halanych K.M."/>
        </authorList>
    </citation>
    <scope>NUCLEOTIDE SEQUENCE [LARGE SCALE GENOMIC DNA]</scope>
    <source>
        <strain evidence="3">A1464</strain>
    </source>
</reference>
<keyword evidence="4" id="KW-1185">Reference proteome</keyword>
<sequence length="337" mass="37285">MYKSTTLFSILKSGLSGLLLLCLLLSFNVSASGKFNTQKRYLYVQPGQSIFSIVKVLYPGQQDQWGKIIKKVVRVNPHAFIGADATKIQVGERIELPATSSGFKSPSVNKPVAFKRIQAVGQVIKNRGKTFVISNKNKKRDLDIGSEIFVGDRVFTGVKGFIRLNMIDEAKIDLRCNSEMLIEDYQLLRGGNRSVIYLIKGSVKKITGTIGKMADDIYEMHTPLATVGVRGTEYAIRVLQQYGCDGSLDVNSKGLFVKVNRGAIDLKSKKEKLALNVGEAAHLANVQSDLKNIEVTSGIFGKANEDDKKRYFFGSVLWLILLAPVVSIFRKHIAYGN</sequence>
<name>A0A370D8N2_9GAMM</name>
<evidence type="ECO:0000256" key="1">
    <source>
        <dbReference type="SAM" id="Phobius"/>
    </source>
</evidence>
<keyword evidence="1" id="KW-1133">Transmembrane helix</keyword>
<dbReference type="AlphaFoldDB" id="A0A370D8N2"/>
<protein>
    <recommendedName>
        <fullName evidence="2">FecR protein domain-containing protein</fullName>
    </recommendedName>
</protein>
<keyword evidence="1" id="KW-0812">Transmembrane</keyword>
<evidence type="ECO:0000259" key="2">
    <source>
        <dbReference type="Pfam" id="PF04773"/>
    </source>
</evidence>
<dbReference type="Gene3D" id="2.60.120.1440">
    <property type="match status" value="1"/>
</dbReference>
<organism evidence="3 4">
    <name type="scientific">endosymbiont of Galathealinum brachiosum</name>
    <dbReference type="NCBI Taxonomy" id="2200906"/>
    <lineage>
        <taxon>Bacteria</taxon>
        <taxon>Pseudomonadati</taxon>
        <taxon>Pseudomonadota</taxon>
        <taxon>Gammaproteobacteria</taxon>
        <taxon>sulfur-oxidizing symbionts</taxon>
    </lineage>
</organism>
<dbReference type="PANTHER" id="PTHR38731">
    <property type="entry name" value="LIPL45-RELATED LIPOPROTEIN-RELATED"/>
    <property type="match status" value="1"/>
</dbReference>
<accession>A0A370D8N2</accession>
<feature type="domain" description="FecR protein" evidence="2">
    <location>
        <begin position="152"/>
        <end position="237"/>
    </location>
</feature>